<sequence>KEKYPKPMSVHNYFNREPCDWNITDFLNECELELFRDKIGCYLTSLENIIATGNNDERCKRAKFLYDQYKKACIRSFLLTLIWGRDNLYALSDVKPLRRPGGIENRENRIEIRTGPSIHLHNPIFTENPLVGTLGSINGGTFNLSEESKRKNNNEHEKNEQIKQSPPKKRTKIEDYFPVTLYKSNILPPLVPIVSKKKSEILTEKFNDNEEENLNNFNQEDNLNNFDQEDNLNNFDQEDDFNNFDQEDDFNNFDQ</sequence>
<feature type="non-terminal residue" evidence="1">
    <location>
        <position position="1"/>
    </location>
</feature>
<dbReference type="EMBL" id="CAJVQC010017299">
    <property type="protein sequence ID" value="CAG8683725.1"/>
    <property type="molecule type" value="Genomic_DNA"/>
</dbReference>
<evidence type="ECO:0000313" key="1">
    <source>
        <dbReference type="EMBL" id="CAG8683725.1"/>
    </source>
</evidence>
<reference evidence="1" key="1">
    <citation type="submission" date="2021-06" db="EMBL/GenBank/DDBJ databases">
        <authorList>
            <person name="Kallberg Y."/>
            <person name="Tangrot J."/>
            <person name="Rosling A."/>
        </authorList>
    </citation>
    <scope>NUCLEOTIDE SEQUENCE</scope>
    <source>
        <strain evidence="1">MA461A</strain>
    </source>
</reference>
<dbReference type="Proteomes" id="UP000789920">
    <property type="component" value="Unassembled WGS sequence"/>
</dbReference>
<accession>A0ACA9NZL6</accession>
<name>A0ACA9NZL6_9GLOM</name>
<proteinExistence type="predicted"/>
<keyword evidence="2" id="KW-1185">Reference proteome</keyword>
<gene>
    <name evidence="1" type="ORF">RPERSI_LOCUS9238</name>
</gene>
<protein>
    <submittedName>
        <fullName evidence="1">20638_t:CDS:1</fullName>
    </submittedName>
</protein>
<organism evidence="1 2">
    <name type="scientific">Racocetra persica</name>
    <dbReference type="NCBI Taxonomy" id="160502"/>
    <lineage>
        <taxon>Eukaryota</taxon>
        <taxon>Fungi</taxon>
        <taxon>Fungi incertae sedis</taxon>
        <taxon>Mucoromycota</taxon>
        <taxon>Glomeromycotina</taxon>
        <taxon>Glomeromycetes</taxon>
        <taxon>Diversisporales</taxon>
        <taxon>Gigasporaceae</taxon>
        <taxon>Racocetra</taxon>
    </lineage>
</organism>
<comment type="caution">
    <text evidence="1">The sequence shown here is derived from an EMBL/GenBank/DDBJ whole genome shotgun (WGS) entry which is preliminary data.</text>
</comment>
<evidence type="ECO:0000313" key="2">
    <source>
        <dbReference type="Proteomes" id="UP000789920"/>
    </source>
</evidence>